<reference evidence="1 2" key="1">
    <citation type="journal article" date="2021" name="Hortic Res">
        <title>High-quality reference genome and annotation aids understanding of berry development for evergreen blueberry (Vaccinium darrowii).</title>
        <authorList>
            <person name="Yu J."/>
            <person name="Hulse-Kemp A.M."/>
            <person name="Babiker E."/>
            <person name="Staton M."/>
        </authorList>
    </citation>
    <scope>NUCLEOTIDE SEQUENCE [LARGE SCALE GENOMIC DNA]</scope>
    <source>
        <strain evidence="2">cv. NJ 8807/NJ 8810</strain>
        <tissue evidence="1">Young leaf</tissue>
    </source>
</reference>
<organism evidence="1 2">
    <name type="scientific">Vaccinium darrowii</name>
    <dbReference type="NCBI Taxonomy" id="229202"/>
    <lineage>
        <taxon>Eukaryota</taxon>
        <taxon>Viridiplantae</taxon>
        <taxon>Streptophyta</taxon>
        <taxon>Embryophyta</taxon>
        <taxon>Tracheophyta</taxon>
        <taxon>Spermatophyta</taxon>
        <taxon>Magnoliopsida</taxon>
        <taxon>eudicotyledons</taxon>
        <taxon>Gunneridae</taxon>
        <taxon>Pentapetalae</taxon>
        <taxon>asterids</taxon>
        <taxon>Ericales</taxon>
        <taxon>Ericaceae</taxon>
        <taxon>Vaccinioideae</taxon>
        <taxon>Vaccinieae</taxon>
        <taxon>Vaccinium</taxon>
    </lineage>
</organism>
<comment type="caution">
    <text evidence="1">The sequence shown here is derived from an EMBL/GenBank/DDBJ whole genome shotgun (WGS) entry which is preliminary data.</text>
</comment>
<proteinExistence type="predicted"/>
<dbReference type="Proteomes" id="UP000828048">
    <property type="component" value="Chromosome 10"/>
</dbReference>
<name>A0ACB7XIL2_9ERIC</name>
<protein>
    <submittedName>
        <fullName evidence="1">Uncharacterized protein</fullName>
    </submittedName>
</protein>
<evidence type="ECO:0000313" key="2">
    <source>
        <dbReference type="Proteomes" id="UP000828048"/>
    </source>
</evidence>
<evidence type="ECO:0000313" key="1">
    <source>
        <dbReference type="EMBL" id="KAH7840505.1"/>
    </source>
</evidence>
<gene>
    <name evidence="1" type="ORF">Vadar_017787</name>
</gene>
<sequence>MSWRSNYQGPAIGHDINATPEPTFLPPHYQERTYGETAGIESQSLPTYEETARTASKYLPLYKAILKGDWDSATKFFIKEPNGIRDAITLEYSETALMVAVQSSERNHIVTNLIEMMTEEEVAQGDIYGQTALVKAVQSGNYEAARLLVAKNRELPSIMVEEIFSVHWAATLGHREMVVYLLEKTAVGVDPSPFEGPTGLHLLNCLAYGGLYVPPIKSVRETKLMHHQALKFVKHLCEEAVKPEHFSRASDVLSGPMLDSATVGTCEIVEEILESFPSGIRHRNIKDQNIFHAAIENRQENVFNLIYQLEKNQRGVFLLQTDESGNNALHMAGNLRPMQQLSLRASVACPALQMQRELQWFKAVKELFVNFEANTRNNTERTPQELFSDTHKDLVEKGEKWMKHTASSCTLVAVLIVTVVFAAAIIVPGGYNTNGFPIFLGDRVFVLFGVSDSLALFSSTTSLLMFLSILTSRYDEQDFLYALPRKLIIGLFTLFLSIIAMMVAFAATLKIVFGHKRAWITIYGVALSCVPVTLFALLLFPLLVRMIKSTYFPRIFRKRSKRIFY</sequence>
<keyword evidence="2" id="KW-1185">Reference proteome</keyword>
<dbReference type="EMBL" id="CM037160">
    <property type="protein sequence ID" value="KAH7840505.1"/>
    <property type="molecule type" value="Genomic_DNA"/>
</dbReference>
<accession>A0ACB7XIL2</accession>